<dbReference type="PANTHER" id="PTHR32468">
    <property type="entry name" value="CATION/H + ANTIPORTER"/>
    <property type="match status" value="1"/>
</dbReference>
<dbReference type="InterPro" id="IPR057290">
    <property type="entry name" value="CHX17_C"/>
</dbReference>
<dbReference type="InterPro" id="IPR006153">
    <property type="entry name" value="Cation/H_exchanger_TM"/>
</dbReference>
<keyword evidence="2" id="KW-0813">Transport</keyword>
<feature type="transmembrane region" description="Helical" evidence="10">
    <location>
        <begin position="247"/>
        <end position="274"/>
    </location>
</feature>
<evidence type="ECO:0000313" key="14">
    <source>
        <dbReference type="EMBL" id="KGN60439.1"/>
    </source>
</evidence>
<protein>
    <submittedName>
        <fullName evidence="14">Uncharacterized protein</fullName>
    </submittedName>
</protein>
<sequence>MDATHRMVCQDDLFNPLSSMGVQVSFILVLSHFFHLVLKAFGQPGPIAQILAGMVLGPTGLSNIKAIRDVFFQASAADYYEIFGFLSRIIFMFLIGLETDFPYILRNLRVAGIVACGGAAVGSVFGIAVSFFLYQQFEEKSSRFGFFFIVMLILAYTASPIVIRLAAELKFATSDVGKLAISSALINEMACLAVFNAILALRSFQEFGKGIFCAVFIAGVVILNKYLASWFNKRNRNQKYLKNMEVFFLLSLVIAASVIIELQAFNSIVSSFIFGVMFPKEGKSARTLMHKLTYSVHNFVLPIYFGYVGFQFDGNNLWKMSNVIIVGIMVLLSIGSKMSGTLAACNYLNIPLNEGVFLGFVLNLKGHADLLLIGGASKSILTWSNPRAYNLLLISIVINTIISGPIVALLMRREHKLFSHAHTSLEYTDPTHELRALACAYGPRHLAGIFPLLSSLSGGHTSQLSPFLLHLIELLHKRRTNVSYHELEQDELSDDEGYGGNDVLEIHCAIDAFISDTKIFMSLSKAISAFPTLYEDVCNAAEDLRVSIVILPFHKHQRIDGKMESGKEGIRTTNQKILRHAPCSVGILVDRVQTGFLSFSHLLVSDHVQHVATLFFGGPDDREALAWSRRMISHSRINLTVIRFVPKATSDVEGAATTSSSDDGVLMALPSLRTTSSETDNTFLADFYDRHVSTGQVGYVEKQVKNGEETVAELRDIGDMYSLFIVGKGGRGHSPLTTGMSDWEECSELGTVGDLLASSDFNISGSVLIIQQHRHQKKDLIDD</sequence>
<evidence type="ECO:0000256" key="8">
    <source>
        <dbReference type="ARBA" id="ARBA00023136"/>
    </source>
</evidence>
<reference evidence="14 15" key="1">
    <citation type="journal article" date="2009" name="Nat. Genet.">
        <title>The genome of the cucumber, Cucumis sativus L.</title>
        <authorList>
            <person name="Huang S."/>
            <person name="Li R."/>
            <person name="Zhang Z."/>
            <person name="Li L."/>
            <person name="Gu X."/>
            <person name="Fan W."/>
            <person name="Lucas W.J."/>
            <person name="Wang X."/>
            <person name="Xie B."/>
            <person name="Ni P."/>
            <person name="Ren Y."/>
            <person name="Zhu H."/>
            <person name="Li J."/>
            <person name="Lin K."/>
            <person name="Jin W."/>
            <person name="Fei Z."/>
            <person name="Li G."/>
            <person name="Staub J."/>
            <person name="Kilian A."/>
            <person name="van der Vossen E.A."/>
            <person name="Wu Y."/>
            <person name="Guo J."/>
            <person name="He J."/>
            <person name="Jia Z."/>
            <person name="Ren Y."/>
            <person name="Tian G."/>
            <person name="Lu Y."/>
            <person name="Ruan J."/>
            <person name="Qian W."/>
            <person name="Wang M."/>
            <person name="Huang Q."/>
            <person name="Li B."/>
            <person name="Xuan Z."/>
            <person name="Cao J."/>
            <person name="Asan"/>
            <person name="Wu Z."/>
            <person name="Zhang J."/>
            <person name="Cai Q."/>
            <person name="Bai Y."/>
            <person name="Zhao B."/>
            <person name="Han Y."/>
            <person name="Li Y."/>
            <person name="Li X."/>
            <person name="Wang S."/>
            <person name="Shi Q."/>
            <person name="Liu S."/>
            <person name="Cho W.K."/>
            <person name="Kim J.Y."/>
            <person name="Xu Y."/>
            <person name="Heller-Uszynska K."/>
            <person name="Miao H."/>
            <person name="Cheng Z."/>
            <person name="Zhang S."/>
            <person name="Wu J."/>
            <person name="Yang Y."/>
            <person name="Kang H."/>
            <person name="Li M."/>
            <person name="Liang H."/>
            <person name="Ren X."/>
            <person name="Shi Z."/>
            <person name="Wen M."/>
            <person name="Jian M."/>
            <person name="Yang H."/>
            <person name="Zhang G."/>
            <person name="Yang Z."/>
            <person name="Chen R."/>
            <person name="Liu S."/>
            <person name="Li J."/>
            <person name="Ma L."/>
            <person name="Liu H."/>
            <person name="Zhou Y."/>
            <person name="Zhao J."/>
            <person name="Fang X."/>
            <person name="Li G."/>
            <person name="Fang L."/>
            <person name="Li Y."/>
            <person name="Liu D."/>
            <person name="Zheng H."/>
            <person name="Zhang Y."/>
            <person name="Qin N."/>
            <person name="Li Z."/>
            <person name="Yang G."/>
            <person name="Yang S."/>
            <person name="Bolund L."/>
            <person name="Kristiansen K."/>
            <person name="Zheng H."/>
            <person name="Li S."/>
            <person name="Zhang X."/>
            <person name="Yang H."/>
            <person name="Wang J."/>
            <person name="Sun R."/>
            <person name="Zhang B."/>
            <person name="Jiang S."/>
            <person name="Wang J."/>
            <person name="Du Y."/>
            <person name="Li S."/>
        </authorList>
    </citation>
    <scope>NUCLEOTIDE SEQUENCE [LARGE SCALE GENOMIC DNA]</scope>
    <source>
        <strain evidence="15">cv. 9930</strain>
    </source>
</reference>
<comment type="subcellular location">
    <subcellularLocation>
        <location evidence="1">Membrane</location>
        <topology evidence="1">Multi-pass membrane protein</topology>
    </subcellularLocation>
</comment>
<dbReference type="Pfam" id="PF00999">
    <property type="entry name" value="Na_H_Exchanger"/>
    <property type="match status" value="1"/>
</dbReference>
<dbReference type="AlphaFoldDB" id="A0A0A0LHF4"/>
<dbReference type="GO" id="GO:0006885">
    <property type="term" value="P:regulation of pH"/>
    <property type="evidence" value="ECO:0000318"/>
    <property type="project" value="GO_Central"/>
</dbReference>
<evidence type="ECO:0000313" key="15">
    <source>
        <dbReference type="Proteomes" id="UP000029981"/>
    </source>
</evidence>
<dbReference type="Proteomes" id="UP000029981">
    <property type="component" value="Chromosome 3"/>
</dbReference>
<comment type="similarity">
    <text evidence="9">Belongs to the monovalent cation:proton antiporter 2 (CPA2) transporter (TC 2.A.37) family. CHX (TC 2.A.37.4) subfamily.</text>
</comment>
<feature type="domain" description="Cation/H+ exchanger transmembrane" evidence="11">
    <location>
        <begin position="31"/>
        <end position="412"/>
    </location>
</feature>
<feature type="domain" description="Cation/H(+) antiporter central" evidence="12">
    <location>
        <begin position="508"/>
        <end position="595"/>
    </location>
</feature>
<dbReference type="GO" id="GO:0016020">
    <property type="term" value="C:membrane"/>
    <property type="evidence" value="ECO:0007669"/>
    <property type="project" value="UniProtKB-SubCell"/>
</dbReference>
<keyword evidence="4 10" id="KW-0812">Transmembrane</keyword>
<feature type="transmembrane region" description="Helical" evidence="10">
    <location>
        <begin position="388"/>
        <end position="411"/>
    </location>
</feature>
<proteinExistence type="inferred from homology"/>
<name>A0A0A0LHF4_CUCSA</name>
<feature type="transmembrane region" description="Helical" evidence="10">
    <location>
        <begin position="110"/>
        <end position="134"/>
    </location>
</feature>
<evidence type="ECO:0000256" key="1">
    <source>
        <dbReference type="ARBA" id="ARBA00004141"/>
    </source>
</evidence>
<reference evidence="14 15" key="4">
    <citation type="journal article" date="2011" name="BMC Genomics">
        <title>RNA-Seq improves annotation of protein-coding genes in the cucumber genome.</title>
        <authorList>
            <person name="Li Z."/>
            <person name="Zhang Z."/>
            <person name="Yan P."/>
            <person name="Huang S."/>
            <person name="Fei Z."/>
            <person name="Lin K."/>
        </authorList>
    </citation>
    <scope>NUCLEOTIDE SEQUENCE [LARGE SCALE GENOMIC DNA]</scope>
    <source>
        <strain evidence="15">cv. 9930</strain>
    </source>
</reference>
<dbReference type="GO" id="GO:0098662">
    <property type="term" value="P:inorganic cation transmembrane transport"/>
    <property type="evidence" value="ECO:0000318"/>
    <property type="project" value="GO_Central"/>
</dbReference>
<evidence type="ECO:0000256" key="7">
    <source>
        <dbReference type="ARBA" id="ARBA00023065"/>
    </source>
</evidence>
<reference evidence="14 15" key="3">
    <citation type="journal article" date="2010" name="BMC Genomics">
        <title>Transcriptome sequencing and comparative analysis of cucumber flowers with different sex types.</title>
        <authorList>
            <person name="Guo S."/>
            <person name="Zheng Y."/>
            <person name="Joung J.G."/>
            <person name="Liu S."/>
            <person name="Zhang Z."/>
            <person name="Crasta O.R."/>
            <person name="Sobral B.W."/>
            <person name="Xu Y."/>
            <person name="Huang S."/>
            <person name="Fei Z."/>
        </authorList>
    </citation>
    <scope>NUCLEOTIDE SEQUENCE [LARGE SCALE GENOMIC DNA]</scope>
    <source>
        <strain evidence="15">cv. 9930</strain>
    </source>
</reference>
<keyword evidence="6 10" id="KW-1133">Transmembrane helix</keyword>
<feature type="transmembrane region" description="Helical" evidence="10">
    <location>
        <begin position="179"/>
        <end position="201"/>
    </location>
</feature>
<accession>A0A0A0LHF4</accession>
<evidence type="ECO:0000259" key="13">
    <source>
        <dbReference type="Pfam" id="PF23259"/>
    </source>
</evidence>
<organism evidence="14 15">
    <name type="scientific">Cucumis sativus</name>
    <name type="common">Cucumber</name>
    <dbReference type="NCBI Taxonomy" id="3659"/>
    <lineage>
        <taxon>Eukaryota</taxon>
        <taxon>Viridiplantae</taxon>
        <taxon>Streptophyta</taxon>
        <taxon>Embryophyta</taxon>
        <taxon>Tracheophyta</taxon>
        <taxon>Spermatophyta</taxon>
        <taxon>Magnoliopsida</taxon>
        <taxon>eudicotyledons</taxon>
        <taxon>Gunneridae</taxon>
        <taxon>Pentapetalae</taxon>
        <taxon>rosids</taxon>
        <taxon>fabids</taxon>
        <taxon>Cucurbitales</taxon>
        <taxon>Cucurbitaceae</taxon>
        <taxon>Benincaseae</taxon>
        <taxon>Cucumis</taxon>
    </lineage>
</organism>
<evidence type="ECO:0000256" key="6">
    <source>
        <dbReference type="ARBA" id="ARBA00022989"/>
    </source>
</evidence>
<evidence type="ECO:0000259" key="11">
    <source>
        <dbReference type="Pfam" id="PF00999"/>
    </source>
</evidence>
<dbReference type="InterPro" id="IPR050794">
    <property type="entry name" value="CPA2_transporter"/>
</dbReference>
<evidence type="ECO:0000256" key="4">
    <source>
        <dbReference type="ARBA" id="ARBA00022692"/>
    </source>
</evidence>
<dbReference type="Pfam" id="PF23259">
    <property type="entry name" value="CHX17_C"/>
    <property type="match status" value="1"/>
</dbReference>
<dbReference type="GO" id="GO:0015297">
    <property type="term" value="F:antiporter activity"/>
    <property type="evidence" value="ECO:0007669"/>
    <property type="project" value="InterPro"/>
</dbReference>
<dbReference type="GO" id="GO:1902600">
    <property type="term" value="P:proton transmembrane transport"/>
    <property type="evidence" value="ECO:0007669"/>
    <property type="project" value="InterPro"/>
</dbReference>
<dbReference type="InterPro" id="IPR038770">
    <property type="entry name" value="Na+/solute_symporter_sf"/>
</dbReference>
<keyword evidence="8 10" id="KW-0472">Membrane</keyword>
<keyword evidence="7" id="KW-0406">Ion transport</keyword>
<evidence type="ECO:0000256" key="9">
    <source>
        <dbReference type="ARBA" id="ARBA00038341"/>
    </source>
</evidence>
<evidence type="ECO:0000256" key="2">
    <source>
        <dbReference type="ARBA" id="ARBA00022448"/>
    </source>
</evidence>
<dbReference type="PANTHER" id="PTHR32468:SF18">
    <property type="entry name" value="CATION_H(+) ANTIPORTER 1"/>
    <property type="match status" value="1"/>
</dbReference>
<keyword evidence="3" id="KW-0633">Potassium transport</keyword>
<feature type="transmembrane region" description="Helical" evidence="10">
    <location>
        <begin position="294"/>
        <end position="310"/>
    </location>
</feature>
<evidence type="ECO:0000259" key="12">
    <source>
        <dbReference type="Pfam" id="PF23256"/>
    </source>
</evidence>
<feature type="transmembrane region" description="Helical" evidence="10">
    <location>
        <begin position="207"/>
        <end position="227"/>
    </location>
</feature>
<evidence type="ECO:0000256" key="10">
    <source>
        <dbReference type="SAM" id="Phobius"/>
    </source>
</evidence>
<feature type="transmembrane region" description="Helical" evidence="10">
    <location>
        <begin position="79"/>
        <end position="98"/>
    </location>
</feature>
<keyword evidence="15" id="KW-1185">Reference proteome</keyword>
<feature type="domain" description="Cation/H(+) antiporter C-terminal" evidence="13">
    <location>
        <begin position="611"/>
        <end position="773"/>
    </location>
</feature>
<gene>
    <name evidence="14" type="ORF">Csa_3G910760</name>
</gene>
<feature type="transmembrane region" description="Helical" evidence="10">
    <location>
        <begin position="317"/>
        <end position="336"/>
    </location>
</feature>
<evidence type="ECO:0000256" key="3">
    <source>
        <dbReference type="ARBA" id="ARBA00022538"/>
    </source>
</evidence>
<keyword evidence="5" id="KW-0630">Potassium</keyword>
<dbReference type="EMBL" id="CM002924">
    <property type="protein sequence ID" value="KGN60439.1"/>
    <property type="molecule type" value="Genomic_DNA"/>
</dbReference>
<feature type="transmembrane region" description="Helical" evidence="10">
    <location>
        <begin position="20"/>
        <end position="38"/>
    </location>
</feature>
<dbReference type="GO" id="GO:0012505">
    <property type="term" value="C:endomembrane system"/>
    <property type="evidence" value="ECO:0000318"/>
    <property type="project" value="GO_Central"/>
</dbReference>
<dbReference type="Gramene" id="KGN60439">
    <property type="protein sequence ID" value="KGN60439"/>
    <property type="gene ID" value="Csa_3G910760"/>
</dbReference>
<evidence type="ECO:0000256" key="5">
    <source>
        <dbReference type="ARBA" id="ARBA00022958"/>
    </source>
</evidence>
<dbReference type="InterPro" id="IPR057291">
    <property type="entry name" value="CHX17_2nd"/>
</dbReference>
<dbReference type="GO" id="GO:0006813">
    <property type="term" value="P:potassium ion transport"/>
    <property type="evidence" value="ECO:0007669"/>
    <property type="project" value="UniProtKB-KW"/>
</dbReference>
<dbReference type="Pfam" id="PF23256">
    <property type="entry name" value="CHX17_2nd"/>
    <property type="match status" value="1"/>
</dbReference>
<dbReference type="Gene3D" id="1.20.1530.20">
    <property type="match status" value="1"/>
</dbReference>
<dbReference type="eggNOG" id="KOG1650">
    <property type="taxonomic scope" value="Eukaryota"/>
</dbReference>
<feature type="transmembrane region" description="Helical" evidence="10">
    <location>
        <begin position="356"/>
        <end position="376"/>
    </location>
</feature>
<feature type="transmembrane region" description="Helical" evidence="10">
    <location>
        <begin position="146"/>
        <end position="167"/>
    </location>
</feature>
<dbReference type="OMA" id="HHRMRRW"/>
<reference evidence="14 15" key="2">
    <citation type="journal article" date="2009" name="PLoS ONE">
        <title>An integrated genetic and cytogenetic map of the cucumber genome.</title>
        <authorList>
            <person name="Ren Y."/>
            <person name="Zhang Z."/>
            <person name="Liu J."/>
            <person name="Staub J.E."/>
            <person name="Han Y."/>
            <person name="Cheng Z."/>
            <person name="Li X."/>
            <person name="Lu J."/>
            <person name="Miao H."/>
            <person name="Kang H."/>
            <person name="Xie B."/>
            <person name="Gu X."/>
            <person name="Wang X."/>
            <person name="Du Y."/>
            <person name="Jin W."/>
            <person name="Huang S."/>
        </authorList>
    </citation>
    <scope>NUCLEOTIDE SEQUENCE [LARGE SCALE GENOMIC DNA]</scope>
    <source>
        <strain evidence="15">cv. 9930</strain>
    </source>
</reference>